<feature type="domain" description="PIN" evidence="1">
    <location>
        <begin position="4"/>
        <end position="68"/>
    </location>
</feature>
<dbReference type="PANTHER" id="PTHR34610">
    <property type="entry name" value="SSL7007 PROTEIN"/>
    <property type="match status" value="1"/>
</dbReference>
<dbReference type="InterPro" id="IPR029060">
    <property type="entry name" value="PIN-like_dom_sf"/>
</dbReference>
<evidence type="ECO:0000259" key="1">
    <source>
        <dbReference type="Pfam" id="PF13470"/>
    </source>
</evidence>
<evidence type="ECO:0000313" key="2">
    <source>
        <dbReference type="EMBL" id="STZ10098.1"/>
    </source>
</evidence>
<dbReference type="Pfam" id="PF13470">
    <property type="entry name" value="PIN_3"/>
    <property type="match status" value="1"/>
</dbReference>
<protein>
    <submittedName>
        <fullName evidence="2">Putative toxin-antitoxin system toxin component, PIN family</fullName>
    </submittedName>
</protein>
<dbReference type="InterPro" id="IPR002716">
    <property type="entry name" value="PIN_dom"/>
</dbReference>
<dbReference type="AlphaFoldDB" id="A0A378R566"/>
<organism evidence="2 3">
    <name type="scientific">Moraxella caviae</name>
    <dbReference type="NCBI Taxonomy" id="34060"/>
    <lineage>
        <taxon>Bacteria</taxon>
        <taxon>Pseudomonadati</taxon>
        <taxon>Pseudomonadota</taxon>
        <taxon>Gammaproteobacteria</taxon>
        <taxon>Moraxellales</taxon>
        <taxon>Moraxellaceae</taxon>
        <taxon>Moraxella</taxon>
    </lineage>
</organism>
<dbReference type="EMBL" id="UGQE01000001">
    <property type="protein sequence ID" value="STZ10098.1"/>
    <property type="molecule type" value="Genomic_DNA"/>
</dbReference>
<accession>A0A378R566</accession>
<dbReference type="SUPFAM" id="SSF88723">
    <property type="entry name" value="PIN domain-like"/>
    <property type="match status" value="1"/>
</dbReference>
<dbReference type="InterPro" id="IPR002850">
    <property type="entry name" value="PIN_toxin-like"/>
</dbReference>
<name>A0A378R566_9GAMM</name>
<sequence length="83" mass="9562">MHHIVIDTNVIYSALISSRGASHRLIRLLSDERFCTHLSVSLLFEYEDVCKRLIGETLLTAADIDALLNYICSISQHHRIYYL</sequence>
<dbReference type="PANTHER" id="PTHR34610:SF3">
    <property type="entry name" value="SSL7007 PROTEIN"/>
    <property type="match status" value="1"/>
</dbReference>
<evidence type="ECO:0000313" key="3">
    <source>
        <dbReference type="Proteomes" id="UP000255279"/>
    </source>
</evidence>
<proteinExistence type="predicted"/>
<dbReference type="NCBIfam" id="TIGR00305">
    <property type="entry name" value="putative toxin-antitoxin system toxin component, PIN family"/>
    <property type="match status" value="1"/>
</dbReference>
<dbReference type="Proteomes" id="UP000255279">
    <property type="component" value="Unassembled WGS sequence"/>
</dbReference>
<gene>
    <name evidence="2" type="ORF">NCTC10293_00421</name>
</gene>
<reference evidence="2 3" key="1">
    <citation type="submission" date="2018-06" db="EMBL/GenBank/DDBJ databases">
        <authorList>
            <consortium name="Pathogen Informatics"/>
            <person name="Doyle S."/>
        </authorList>
    </citation>
    <scope>NUCLEOTIDE SEQUENCE [LARGE SCALE GENOMIC DNA]</scope>
    <source>
        <strain evidence="2 3">NCTC10293</strain>
    </source>
</reference>